<sequence>MPDSCLTADAIAATLMQWLGEDYRDYNDAMVAPMKEFLP</sequence>
<dbReference type="EMBL" id="LAZR01000014">
    <property type="protein sequence ID" value="KKO07015.1"/>
    <property type="molecule type" value="Genomic_DNA"/>
</dbReference>
<reference evidence="1" key="1">
    <citation type="journal article" date="2015" name="Nature">
        <title>Complex archaea that bridge the gap between prokaryotes and eukaryotes.</title>
        <authorList>
            <person name="Spang A."/>
            <person name="Saw J.H."/>
            <person name="Jorgensen S.L."/>
            <person name="Zaremba-Niedzwiedzka K."/>
            <person name="Martijn J."/>
            <person name="Lind A.E."/>
            <person name="van Eijk R."/>
            <person name="Schleper C."/>
            <person name="Guy L."/>
            <person name="Ettema T.J."/>
        </authorList>
    </citation>
    <scope>NUCLEOTIDE SEQUENCE</scope>
</reference>
<organism evidence="1">
    <name type="scientific">marine sediment metagenome</name>
    <dbReference type="NCBI Taxonomy" id="412755"/>
    <lineage>
        <taxon>unclassified sequences</taxon>
        <taxon>metagenomes</taxon>
        <taxon>ecological metagenomes</taxon>
    </lineage>
</organism>
<comment type="caution">
    <text evidence="1">The sequence shown here is derived from an EMBL/GenBank/DDBJ whole genome shotgun (WGS) entry which is preliminary data.</text>
</comment>
<proteinExistence type="predicted"/>
<accession>A0A0F9VSG9</accession>
<name>A0A0F9VSG9_9ZZZZ</name>
<dbReference type="AlphaFoldDB" id="A0A0F9VSG9"/>
<gene>
    <name evidence="1" type="ORF">LCGC14_0062010</name>
</gene>
<protein>
    <submittedName>
        <fullName evidence="1">Uncharacterized protein</fullName>
    </submittedName>
</protein>
<evidence type="ECO:0000313" key="1">
    <source>
        <dbReference type="EMBL" id="KKO07015.1"/>
    </source>
</evidence>